<accession>A0AAW8RG45</accession>
<keyword evidence="1" id="KW-0812">Transmembrane</keyword>
<evidence type="ECO:0000256" key="1">
    <source>
        <dbReference type="SAM" id="Phobius"/>
    </source>
</evidence>
<dbReference type="RefSeq" id="WP_311780919.1">
    <property type="nucleotide sequence ID" value="NZ_JALRMR010000017.1"/>
</dbReference>
<evidence type="ECO:0000313" key="3">
    <source>
        <dbReference type="Proteomes" id="UP001249945"/>
    </source>
</evidence>
<gene>
    <name evidence="2" type="ORF">MX635_12315</name>
</gene>
<proteinExistence type="predicted"/>
<feature type="transmembrane region" description="Helical" evidence="1">
    <location>
        <begin position="161"/>
        <end position="179"/>
    </location>
</feature>
<keyword evidence="1" id="KW-0472">Membrane</keyword>
<dbReference type="Proteomes" id="UP001249945">
    <property type="component" value="Unassembled WGS sequence"/>
</dbReference>
<comment type="caution">
    <text evidence="2">The sequence shown here is derived from an EMBL/GenBank/DDBJ whole genome shotgun (WGS) entry which is preliminary data.</text>
</comment>
<organism evidence="2 3">
    <name type="scientific">Carnobacterium divergens</name>
    <name type="common">Lactobacillus divergens</name>
    <dbReference type="NCBI Taxonomy" id="2748"/>
    <lineage>
        <taxon>Bacteria</taxon>
        <taxon>Bacillati</taxon>
        <taxon>Bacillota</taxon>
        <taxon>Bacilli</taxon>
        <taxon>Lactobacillales</taxon>
        <taxon>Carnobacteriaceae</taxon>
        <taxon>Carnobacterium</taxon>
    </lineage>
</organism>
<keyword evidence="1" id="KW-1133">Transmembrane helix</keyword>
<name>A0AAW8RG45_CARDV</name>
<evidence type="ECO:0000313" key="2">
    <source>
        <dbReference type="EMBL" id="MDT1975183.1"/>
    </source>
</evidence>
<dbReference type="AlphaFoldDB" id="A0AAW8RG45"/>
<dbReference type="EMBL" id="JALRMR010000017">
    <property type="protein sequence ID" value="MDT1975183.1"/>
    <property type="molecule type" value="Genomic_DNA"/>
</dbReference>
<protein>
    <submittedName>
        <fullName evidence="2">Uncharacterized protein</fullName>
    </submittedName>
</protein>
<sequence>MEVFKITKVKGVFYFSVSLDINLFKSMESDTKKIEKYEKLRSNEGIEGIDVILPTYDRINVKNIYKATSGDIIVILKDDIEDELVNIVCIWNSNAKFDEIINICLKKINNEILKKKAHIDSNINLQFYQSYKGKNKLETSSPIEYLGIEENHKEFTGRPKIAIASFVIGIIFGFLWYFSQNEKFKEVFLNVSVATLTYAASCIVEFIVFLIERKNKTYKIYMLMIPDYEESEEQPIFTTPQEE</sequence>
<feature type="transmembrane region" description="Helical" evidence="1">
    <location>
        <begin position="191"/>
        <end position="211"/>
    </location>
</feature>
<reference evidence="2" key="1">
    <citation type="submission" date="2022-04" db="EMBL/GenBank/DDBJ databases">
        <title>Draft genome sequences of lactic acid bacteria (LAB) strains involved in meat spoilage.</title>
        <authorList>
            <person name="Palevich N."/>
        </authorList>
    </citation>
    <scope>NUCLEOTIDE SEQUENCE</scope>
    <source>
        <strain evidence="2">9-14</strain>
    </source>
</reference>